<dbReference type="AlphaFoldDB" id="A0A930YQJ0"/>
<sequence>MAEAKFYRCEHCGAIVYVVEDKGVTPSCCGEPMTLLKANTTDGATEKHVPVVSRDGIKLTVKVGEVAHPMLPEHYIEFIALETEQGINLKRLNPGETPEAHFALPENQGGVAYEFCNLHGLWKAEF</sequence>
<dbReference type="Gene3D" id="2.60.40.730">
    <property type="entry name" value="SOR catalytic domain"/>
    <property type="match status" value="1"/>
</dbReference>
<comment type="similarity">
    <text evidence="1">Belongs to the desulfoferrodoxin family.</text>
</comment>
<accession>A0A930YQJ0</accession>
<dbReference type="PANTHER" id="PTHR36541">
    <property type="entry name" value="SUPEROXIDE REDUCTASE-RELATED"/>
    <property type="match status" value="1"/>
</dbReference>
<evidence type="ECO:0000256" key="5">
    <source>
        <dbReference type="ARBA" id="ARBA00022723"/>
    </source>
</evidence>
<dbReference type="Pfam" id="PF06397">
    <property type="entry name" value="Desulfoferrod_N"/>
    <property type="match status" value="1"/>
</dbReference>
<dbReference type="InterPro" id="IPR002742">
    <property type="entry name" value="Desulfoferrodoxin_Fe-bd_dom"/>
</dbReference>
<name>A0A930YQJ0_9ACTN</name>
<evidence type="ECO:0000259" key="11">
    <source>
        <dbReference type="Pfam" id="PF01880"/>
    </source>
</evidence>
<dbReference type="Gene3D" id="2.20.28.100">
    <property type="entry name" value="Desulphoferrodoxin, N-terminal domain"/>
    <property type="match status" value="1"/>
</dbReference>
<organism evidence="13 14">
    <name type="scientific">Lancefieldella rimae</name>
    <dbReference type="NCBI Taxonomy" id="1383"/>
    <lineage>
        <taxon>Bacteria</taxon>
        <taxon>Bacillati</taxon>
        <taxon>Actinomycetota</taxon>
        <taxon>Coriobacteriia</taxon>
        <taxon>Coriobacteriales</taxon>
        <taxon>Atopobiaceae</taxon>
        <taxon>Lancefieldella</taxon>
    </lineage>
</organism>
<dbReference type="InterPro" id="IPR036073">
    <property type="entry name" value="Desulfoferrodoxin_Fe-bd_dom_sf"/>
</dbReference>
<dbReference type="Proteomes" id="UP000698335">
    <property type="component" value="Unassembled WGS sequence"/>
</dbReference>
<comment type="catalytic activity">
    <reaction evidence="10">
        <text>reduced [rubredoxin] + superoxide + 2 H(+) = oxidized [rubredoxin] + H2O2</text>
        <dbReference type="Rhea" id="RHEA:21324"/>
        <dbReference type="Rhea" id="RHEA-COMP:10302"/>
        <dbReference type="Rhea" id="RHEA-COMP:10303"/>
        <dbReference type="ChEBI" id="CHEBI:15378"/>
        <dbReference type="ChEBI" id="CHEBI:16240"/>
        <dbReference type="ChEBI" id="CHEBI:18421"/>
        <dbReference type="ChEBI" id="CHEBI:29033"/>
        <dbReference type="ChEBI" id="CHEBI:29034"/>
        <dbReference type="EC" id="1.15.1.2"/>
    </reaction>
</comment>
<evidence type="ECO:0000256" key="2">
    <source>
        <dbReference type="ARBA" id="ARBA00012679"/>
    </source>
</evidence>
<comment type="function">
    <text evidence="8">Catalyzes the one-electron reduction of superoxide anion radical to hydrogen peroxide at a nonheme ferrous iron center. Plays a fundamental role in case of oxidative stress via its superoxide detoxification activity.</text>
</comment>
<comment type="caution">
    <text evidence="13">The sequence shown here is derived from an EMBL/GenBank/DDBJ whole genome shotgun (WGS) entry which is preliminary data.</text>
</comment>
<dbReference type="SUPFAM" id="SSF49367">
    <property type="entry name" value="Superoxide reductase-like"/>
    <property type="match status" value="1"/>
</dbReference>
<dbReference type="GO" id="GO:0005506">
    <property type="term" value="F:iron ion binding"/>
    <property type="evidence" value="ECO:0007669"/>
    <property type="project" value="InterPro"/>
</dbReference>
<evidence type="ECO:0000259" key="12">
    <source>
        <dbReference type="Pfam" id="PF06397"/>
    </source>
</evidence>
<dbReference type="InterPro" id="IPR051233">
    <property type="entry name" value="Desulfoferrodoxin_SOR"/>
</dbReference>
<gene>
    <name evidence="13" type="ORF">HXK26_06590</name>
</gene>
<dbReference type="EMBL" id="JABZGW010000320">
    <property type="protein sequence ID" value="MBF4808344.1"/>
    <property type="molecule type" value="Genomic_DNA"/>
</dbReference>
<evidence type="ECO:0000313" key="13">
    <source>
        <dbReference type="EMBL" id="MBF4808344.1"/>
    </source>
</evidence>
<keyword evidence="5" id="KW-0479">Metal-binding</keyword>
<keyword evidence="7" id="KW-0408">Iron</keyword>
<evidence type="ECO:0000256" key="9">
    <source>
        <dbReference type="ARBA" id="ARBA00031398"/>
    </source>
</evidence>
<proteinExistence type="inferred from homology"/>
<feature type="domain" description="Desulfoferrodoxin ferrous iron-binding" evidence="11">
    <location>
        <begin position="41"/>
        <end position="124"/>
    </location>
</feature>
<evidence type="ECO:0000256" key="8">
    <source>
        <dbReference type="ARBA" id="ARBA00024690"/>
    </source>
</evidence>
<protein>
    <recommendedName>
        <fullName evidence="3">Desulfoferrodoxin</fullName>
        <ecNumber evidence="2">1.15.1.2</ecNumber>
    </recommendedName>
    <alternativeName>
        <fullName evidence="9">Superoxide reductase</fullName>
    </alternativeName>
</protein>
<keyword evidence="6" id="KW-0249">Electron transport</keyword>
<dbReference type="GO" id="GO:0050605">
    <property type="term" value="F:superoxide reductase activity"/>
    <property type="evidence" value="ECO:0007669"/>
    <property type="project" value="UniProtKB-EC"/>
</dbReference>
<evidence type="ECO:0000256" key="10">
    <source>
        <dbReference type="ARBA" id="ARBA00047448"/>
    </source>
</evidence>
<evidence type="ECO:0000256" key="1">
    <source>
        <dbReference type="ARBA" id="ARBA00005941"/>
    </source>
</evidence>
<evidence type="ECO:0000256" key="6">
    <source>
        <dbReference type="ARBA" id="ARBA00022982"/>
    </source>
</evidence>
<reference evidence="13" key="1">
    <citation type="submission" date="2020-04" db="EMBL/GenBank/DDBJ databases">
        <title>Deep metagenomics examines the oral microbiome during advanced dental caries in children, revealing novel taxa and co-occurrences with host molecules.</title>
        <authorList>
            <person name="Baker J.L."/>
            <person name="Morton J.T."/>
            <person name="Dinis M."/>
            <person name="Alvarez R."/>
            <person name="Tran N.C."/>
            <person name="Knight R."/>
            <person name="Edlund A."/>
        </authorList>
    </citation>
    <scope>NUCLEOTIDE SEQUENCE</scope>
    <source>
        <strain evidence="13">JCVI_38_bin.5</strain>
    </source>
</reference>
<dbReference type="SUPFAM" id="SSF57802">
    <property type="entry name" value="Rubredoxin-like"/>
    <property type="match status" value="1"/>
</dbReference>
<keyword evidence="4" id="KW-0813">Transport</keyword>
<evidence type="ECO:0000256" key="4">
    <source>
        <dbReference type="ARBA" id="ARBA00022448"/>
    </source>
</evidence>
<feature type="domain" description="Desulfoferrodoxin N-terminal" evidence="12">
    <location>
        <begin position="5"/>
        <end position="36"/>
    </location>
</feature>
<evidence type="ECO:0000313" key="14">
    <source>
        <dbReference type="Proteomes" id="UP000698335"/>
    </source>
</evidence>
<dbReference type="Pfam" id="PF01880">
    <property type="entry name" value="Desulfoferrodox"/>
    <property type="match status" value="1"/>
</dbReference>
<dbReference type="InterPro" id="IPR038094">
    <property type="entry name" value="Desulfoferrodoxin_N_sf"/>
</dbReference>
<evidence type="ECO:0000256" key="3">
    <source>
        <dbReference type="ARBA" id="ARBA00014839"/>
    </source>
</evidence>
<dbReference type="InterPro" id="IPR004462">
    <property type="entry name" value="Desulfoferrodoxin_N"/>
</dbReference>
<evidence type="ECO:0000256" key="7">
    <source>
        <dbReference type="ARBA" id="ARBA00023004"/>
    </source>
</evidence>
<dbReference type="RefSeq" id="WP_273061497.1">
    <property type="nucleotide sequence ID" value="NZ_CAUOKZ010000001.1"/>
</dbReference>
<dbReference type="PANTHER" id="PTHR36541:SF1">
    <property type="entry name" value="SUPEROXIDE REDUCTASE-RELATED"/>
    <property type="match status" value="1"/>
</dbReference>
<dbReference type="EC" id="1.15.1.2" evidence="2"/>